<organism evidence="5 6">
    <name type="scientific">Methanosarcina barkeri str. Wiesmoor</name>
    <dbReference type="NCBI Taxonomy" id="1434109"/>
    <lineage>
        <taxon>Archaea</taxon>
        <taxon>Methanobacteriati</taxon>
        <taxon>Methanobacteriota</taxon>
        <taxon>Stenosarchaea group</taxon>
        <taxon>Methanomicrobia</taxon>
        <taxon>Methanosarcinales</taxon>
        <taxon>Methanosarcinaceae</taxon>
        <taxon>Methanosarcina</taxon>
    </lineage>
</organism>
<dbReference type="EMBL" id="CP009526">
    <property type="protein sequence ID" value="AKB50589.1"/>
    <property type="molecule type" value="Genomic_DNA"/>
</dbReference>
<dbReference type="KEGG" id="mbw:MSBRW_1336"/>
<dbReference type="RefSeq" id="WP_011308310.1">
    <property type="nucleotide sequence ID" value="NZ_CP009526.1"/>
</dbReference>
<accession>A0A0E3QIL5</accession>
<keyword evidence="1 5" id="KW-0808">Transferase</keyword>
<sequence>MNFELRKWNKTDVESFFKYSHNTKIAKNMRDSFPSTLDDCRKTVESFSCNDETQQCCRAIVVNGETAGCIALFLKSDVYCKNAEIAYWLGEPFWGRGIMSEAIKQLCRTAFEQYDIVRIFAEPYAQNIGSRKALEKAGFVLEGIMKKGVYKNGNFFDYCMYALVK</sequence>
<dbReference type="GO" id="GO:0016747">
    <property type="term" value="F:acyltransferase activity, transferring groups other than amino-acyl groups"/>
    <property type="evidence" value="ECO:0007669"/>
    <property type="project" value="InterPro"/>
</dbReference>
<dbReference type="AlphaFoldDB" id="A0A0E3QIL5"/>
<dbReference type="PANTHER" id="PTHR43792">
    <property type="entry name" value="GNAT FAMILY, PUTATIVE (AFU_ORTHOLOGUE AFUA_3G00765)-RELATED-RELATED"/>
    <property type="match status" value="1"/>
</dbReference>
<proteinExistence type="inferred from homology"/>
<dbReference type="Pfam" id="PF13302">
    <property type="entry name" value="Acetyltransf_3"/>
    <property type="match status" value="1"/>
</dbReference>
<dbReference type="PROSITE" id="PS51186">
    <property type="entry name" value="GNAT"/>
    <property type="match status" value="1"/>
</dbReference>
<protein>
    <submittedName>
        <fullName evidence="5">Ribosomal-protein-L7p-serine acetyltransferase</fullName>
    </submittedName>
</protein>
<evidence type="ECO:0000313" key="6">
    <source>
        <dbReference type="Proteomes" id="UP000033038"/>
    </source>
</evidence>
<dbReference type="InterPro" id="IPR000182">
    <property type="entry name" value="GNAT_dom"/>
</dbReference>
<reference evidence="5 6" key="1">
    <citation type="submission" date="2014-07" db="EMBL/GenBank/DDBJ databases">
        <title>Methanogenic archaea and the global carbon cycle.</title>
        <authorList>
            <person name="Henriksen J.R."/>
            <person name="Luke J."/>
            <person name="Reinhart S."/>
            <person name="Benedict M.N."/>
            <person name="Youngblut N.D."/>
            <person name="Metcalf M.E."/>
            <person name="Whitaker R.J."/>
            <person name="Metcalf W.W."/>
        </authorList>
    </citation>
    <scope>NUCLEOTIDE SEQUENCE [LARGE SCALE GENOMIC DNA]</scope>
    <source>
        <strain evidence="5 6">Wiesmoor</strain>
    </source>
</reference>
<dbReference type="InterPro" id="IPR051531">
    <property type="entry name" value="N-acetyltransferase"/>
</dbReference>
<evidence type="ECO:0000256" key="2">
    <source>
        <dbReference type="ARBA" id="ARBA00023315"/>
    </source>
</evidence>
<evidence type="ECO:0000256" key="1">
    <source>
        <dbReference type="ARBA" id="ARBA00022679"/>
    </source>
</evidence>
<dbReference type="SUPFAM" id="SSF55729">
    <property type="entry name" value="Acyl-CoA N-acyltransferases (Nat)"/>
    <property type="match status" value="1"/>
</dbReference>
<evidence type="ECO:0000259" key="4">
    <source>
        <dbReference type="PROSITE" id="PS51186"/>
    </source>
</evidence>
<keyword evidence="2" id="KW-0012">Acyltransferase</keyword>
<comment type="similarity">
    <text evidence="3">Belongs to the acetyltransferase family. RimJ subfamily.</text>
</comment>
<dbReference type="Gene3D" id="3.40.630.30">
    <property type="match status" value="1"/>
</dbReference>
<evidence type="ECO:0000256" key="3">
    <source>
        <dbReference type="ARBA" id="ARBA00038502"/>
    </source>
</evidence>
<gene>
    <name evidence="5" type="ORF">MSBRW_1336</name>
</gene>
<dbReference type="PATRIC" id="fig|1434109.4.peg.1676"/>
<dbReference type="HOGENOM" id="CLU_013985_3_4_2"/>
<dbReference type="Proteomes" id="UP000033038">
    <property type="component" value="Chromosome"/>
</dbReference>
<feature type="domain" description="N-acetyltransferase" evidence="4">
    <location>
        <begin position="3"/>
        <end position="165"/>
    </location>
</feature>
<evidence type="ECO:0000313" key="5">
    <source>
        <dbReference type="EMBL" id="AKB50589.1"/>
    </source>
</evidence>
<name>A0A0E3QIL5_METBA</name>
<dbReference type="GeneID" id="24822807"/>
<dbReference type="PANTHER" id="PTHR43792:SF8">
    <property type="entry name" value="[RIBOSOMAL PROTEIN US5]-ALANINE N-ACETYLTRANSFERASE"/>
    <property type="match status" value="1"/>
</dbReference>
<dbReference type="InterPro" id="IPR016181">
    <property type="entry name" value="Acyl_CoA_acyltransferase"/>
</dbReference>